<organism evidence="1 2">
    <name type="scientific">Araneus ventricosus</name>
    <name type="common">Orbweaver spider</name>
    <name type="synonym">Epeira ventricosa</name>
    <dbReference type="NCBI Taxonomy" id="182803"/>
    <lineage>
        <taxon>Eukaryota</taxon>
        <taxon>Metazoa</taxon>
        <taxon>Ecdysozoa</taxon>
        <taxon>Arthropoda</taxon>
        <taxon>Chelicerata</taxon>
        <taxon>Arachnida</taxon>
        <taxon>Araneae</taxon>
        <taxon>Araneomorphae</taxon>
        <taxon>Entelegynae</taxon>
        <taxon>Araneoidea</taxon>
        <taxon>Araneidae</taxon>
        <taxon>Araneus</taxon>
    </lineage>
</organism>
<dbReference type="OrthoDB" id="6617942at2759"/>
<name>A0A4Y2L4I5_ARAVE</name>
<evidence type="ECO:0000313" key="2">
    <source>
        <dbReference type="Proteomes" id="UP000499080"/>
    </source>
</evidence>
<dbReference type="Proteomes" id="UP000499080">
    <property type="component" value="Unassembled WGS sequence"/>
</dbReference>
<sequence>MRQLSASPGGKPRNQRSYLDLYNTYPITKAVERAVRAVIRDSEGLCKKSEREGFVKSQIESRNTMPKFDRDSGYPQELHLYTLYSTVSSGSAEEEYNTAHSRGRCIVTGC</sequence>
<proteinExistence type="predicted"/>
<protein>
    <submittedName>
        <fullName evidence="1">Uncharacterized protein</fullName>
    </submittedName>
</protein>
<gene>
    <name evidence="1" type="ORF">AVEN_89232_1</name>
</gene>
<evidence type="ECO:0000313" key="1">
    <source>
        <dbReference type="EMBL" id="GBN08723.1"/>
    </source>
</evidence>
<keyword evidence="2" id="KW-1185">Reference proteome</keyword>
<reference evidence="1 2" key="1">
    <citation type="journal article" date="2019" name="Sci. Rep.">
        <title>Orb-weaving spider Araneus ventricosus genome elucidates the spidroin gene catalogue.</title>
        <authorList>
            <person name="Kono N."/>
            <person name="Nakamura H."/>
            <person name="Ohtoshi R."/>
            <person name="Moran D.A.P."/>
            <person name="Shinohara A."/>
            <person name="Yoshida Y."/>
            <person name="Fujiwara M."/>
            <person name="Mori M."/>
            <person name="Tomita M."/>
            <person name="Arakawa K."/>
        </authorList>
    </citation>
    <scope>NUCLEOTIDE SEQUENCE [LARGE SCALE GENOMIC DNA]</scope>
</reference>
<dbReference type="EMBL" id="BGPR01005287">
    <property type="protein sequence ID" value="GBN08723.1"/>
    <property type="molecule type" value="Genomic_DNA"/>
</dbReference>
<comment type="caution">
    <text evidence="1">The sequence shown here is derived from an EMBL/GenBank/DDBJ whole genome shotgun (WGS) entry which is preliminary data.</text>
</comment>
<accession>A0A4Y2L4I5</accession>
<dbReference type="AlphaFoldDB" id="A0A4Y2L4I5"/>